<sequence length="231" mass="26101">MMEVDIPRNDLNSEIIIRTNDKTVSSVIQQESIAQGERLTLSRVSYFDINGYKRCWEGATRIARRDGNRVDSVTVLAFYKRLLYHDCIILVKKFRPALKTYTIEMVSGLVQENEGAGETALRELYEHTNLFGAVKTIGTPLSTDPNFSNCMTRFVTVNVDGDNPMNRNPKQSEDPFKETIIIPVSELRARLIEFAADNYIVDSRLEVFAIGSVMGNVSRKSNKLVPTCVLK</sequence>
<dbReference type="InterPro" id="IPR015797">
    <property type="entry name" value="NUDIX_hydrolase-like_dom_sf"/>
</dbReference>
<dbReference type="Proteomes" id="UP001152759">
    <property type="component" value="Chromosome 2"/>
</dbReference>
<name>A0A9P0A8F1_BEMTA</name>
<proteinExistence type="predicted"/>
<organism evidence="3 4">
    <name type="scientific">Bemisia tabaci</name>
    <name type="common">Sweetpotato whitefly</name>
    <name type="synonym">Aleurodes tabaci</name>
    <dbReference type="NCBI Taxonomy" id="7038"/>
    <lineage>
        <taxon>Eukaryota</taxon>
        <taxon>Metazoa</taxon>
        <taxon>Ecdysozoa</taxon>
        <taxon>Arthropoda</taxon>
        <taxon>Hexapoda</taxon>
        <taxon>Insecta</taxon>
        <taxon>Pterygota</taxon>
        <taxon>Neoptera</taxon>
        <taxon>Paraneoptera</taxon>
        <taxon>Hemiptera</taxon>
        <taxon>Sternorrhyncha</taxon>
        <taxon>Aleyrodoidea</taxon>
        <taxon>Aleyrodidae</taxon>
        <taxon>Aleyrodinae</taxon>
        <taxon>Bemisia</taxon>
    </lineage>
</organism>
<dbReference type="Gene3D" id="3.90.79.10">
    <property type="entry name" value="Nucleoside Triphosphate Pyrophosphohydrolase"/>
    <property type="match status" value="1"/>
</dbReference>
<feature type="domain" description="Nudix hydrolase" evidence="2">
    <location>
        <begin position="68"/>
        <end position="209"/>
    </location>
</feature>
<reference evidence="3" key="1">
    <citation type="submission" date="2021-12" db="EMBL/GenBank/DDBJ databases">
        <authorList>
            <person name="King R."/>
        </authorList>
    </citation>
    <scope>NUCLEOTIDE SEQUENCE</scope>
</reference>
<evidence type="ECO:0000313" key="3">
    <source>
        <dbReference type="EMBL" id="CAH0385518.1"/>
    </source>
</evidence>
<dbReference type="InterPro" id="IPR000086">
    <property type="entry name" value="NUDIX_hydrolase_dom"/>
</dbReference>
<evidence type="ECO:0000256" key="1">
    <source>
        <dbReference type="ARBA" id="ARBA00022801"/>
    </source>
</evidence>
<dbReference type="GO" id="GO:0005634">
    <property type="term" value="C:nucleus"/>
    <property type="evidence" value="ECO:0007669"/>
    <property type="project" value="TreeGrafter"/>
</dbReference>
<protein>
    <recommendedName>
        <fullName evidence="2">Nudix hydrolase domain-containing protein</fullName>
    </recommendedName>
</protein>
<keyword evidence="4" id="KW-1185">Reference proteome</keyword>
<gene>
    <name evidence="3" type="ORF">BEMITA_LOCUS4739</name>
</gene>
<evidence type="ECO:0000259" key="2">
    <source>
        <dbReference type="PROSITE" id="PS51462"/>
    </source>
</evidence>
<dbReference type="EMBL" id="OU963863">
    <property type="protein sequence ID" value="CAH0385518.1"/>
    <property type="molecule type" value="Genomic_DNA"/>
</dbReference>
<keyword evidence="1" id="KW-0378">Hydrolase</keyword>
<dbReference type="GO" id="GO:0006753">
    <property type="term" value="P:nucleoside phosphate metabolic process"/>
    <property type="evidence" value="ECO:0007669"/>
    <property type="project" value="TreeGrafter"/>
</dbReference>
<dbReference type="KEGG" id="btab:109039647"/>
<evidence type="ECO:0000313" key="4">
    <source>
        <dbReference type="Proteomes" id="UP001152759"/>
    </source>
</evidence>
<dbReference type="GO" id="GO:0019693">
    <property type="term" value="P:ribose phosphate metabolic process"/>
    <property type="evidence" value="ECO:0007669"/>
    <property type="project" value="TreeGrafter"/>
</dbReference>
<dbReference type="OrthoDB" id="10249920at2759"/>
<dbReference type="AlphaFoldDB" id="A0A9P0A8F1"/>
<accession>A0A9P0A8F1</accession>
<dbReference type="SUPFAM" id="SSF55811">
    <property type="entry name" value="Nudix"/>
    <property type="match status" value="1"/>
</dbReference>
<dbReference type="PANTHER" id="PTHR11839:SF1">
    <property type="entry name" value="ADP-SUGAR PYROPHOSPHATASE"/>
    <property type="match status" value="1"/>
</dbReference>
<dbReference type="PANTHER" id="PTHR11839">
    <property type="entry name" value="UDP/ADP-SUGAR PYROPHOSPHATASE"/>
    <property type="match status" value="1"/>
</dbReference>
<dbReference type="PROSITE" id="PS51462">
    <property type="entry name" value="NUDIX"/>
    <property type="match status" value="1"/>
</dbReference>
<dbReference type="GO" id="GO:0047631">
    <property type="term" value="F:ADP-ribose diphosphatase activity"/>
    <property type="evidence" value="ECO:0007669"/>
    <property type="project" value="TreeGrafter"/>
</dbReference>